<protein>
    <submittedName>
        <fullName evidence="2">DUF2779 domain-containing protein</fullName>
    </submittedName>
</protein>
<dbReference type="EMBL" id="SAWY01000018">
    <property type="protein sequence ID" value="TPH15866.1"/>
    <property type="molecule type" value="Genomic_DNA"/>
</dbReference>
<feature type="domain" description="DUF2779" evidence="1">
    <location>
        <begin position="381"/>
        <end position="527"/>
    </location>
</feature>
<accession>A0A502KWH7</accession>
<keyword evidence="3" id="KW-1185">Reference proteome</keyword>
<dbReference type="InterPro" id="IPR021301">
    <property type="entry name" value="DUF2779"/>
</dbReference>
<gene>
    <name evidence="2" type="ORF">EPA86_07815</name>
</gene>
<evidence type="ECO:0000313" key="3">
    <source>
        <dbReference type="Proteomes" id="UP000315303"/>
    </source>
</evidence>
<evidence type="ECO:0000259" key="1">
    <source>
        <dbReference type="Pfam" id="PF11074"/>
    </source>
</evidence>
<name>A0A502KWH7_9GAMM</name>
<proteinExistence type="predicted"/>
<dbReference type="Pfam" id="PF11074">
    <property type="entry name" value="DUF2779"/>
    <property type="match status" value="1"/>
</dbReference>
<reference evidence="2 3" key="1">
    <citation type="submission" date="2019-01" db="EMBL/GenBank/DDBJ databases">
        <title>Litorilituus lipolytica sp. nov., isolated from intertidal sand of the Yellow Sea in China.</title>
        <authorList>
            <person name="Liu A."/>
        </authorList>
    </citation>
    <scope>NUCLEOTIDE SEQUENCE [LARGE SCALE GENOMIC DNA]</scope>
    <source>
        <strain evidence="2 3">RZ04</strain>
    </source>
</reference>
<sequence>MNKPRYLTKSRFKMATECPTKLYYTGKNEYPNTMLDDPFLAALADGGHQVGELAKQYYPNGFDITTLDYSQAEKQTLELLKLEEVVIFEPAIRFNNLFIRVDILVKKGNHFELIEVKAKSYSRQKNNDFINTKGKVDSTWKAYIYDVAFQKHVLKNAFPKSSVSSYLMLVDKSATCVTDGLNQKFILEKDEHNRKGITVSSSLDAKDLSSKLLTKINVDKVVELVYETELHTGMPAHSFKDNITALAKHYQEDKKISPVIGKKCKTCEFRCSVEDEQQGKLSGVKSCWQEQLRWSDKDFNDKTVLDIWNFRGADKCIEQGVIKLIDVEPEHIGEVETKNAALAPKERQWLQVEKEQNNDKSIYFDAESMQSEMGSWTFPLHFIDFETSAVAIPFYKGMSPYEGIAFQFSHHIVNADGHVEHAGEFLNTAKGEFPNFEFVRALKSQLENDQGTIFMYSSHENSYLNMIYRQLNDSNELDKEKLCEFIKTITRSTHSSKENWHGERCMVDMLELVKKYYYDPATNGSNSIKYVLPAILNSSQYLQDKYSKPIYGSNVSTGSINSLNFKDKVWIEVDEQGKVKDPYKHLPKMFTDISNHDVELLSEGDELNNGGLALTAYARLQFTHMSDYEREELEKALLCYCETDTWAMVLLYLGWKEMINE</sequence>
<evidence type="ECO:0000313" key="2">
    <source>
        <dbReference type="EMBL" id="TPH15866.1"/>
    </source>
</evidence>
<dbReference type="AlphaFoldDB" id="A0A502KWH7"/>
<dbReference type="RefSeq" id="WP_140602876.1">
    <property type="nucleotide sequence ID" value="NZ_SAWY01000018.1"/>
</dbReference>
<dbReference type="OrthoDB" id="9783873at2"/>
<organism evidence="2 3">
    <name type="scientific">Litorilituus lipolyticus</name>
    <dbReference type="NCBI Taxonomy" id="2491017"/>
    <lineage>
        <taxon>Bacteria</taxon>
        <taxon>Pseudomonadati</taxon>
        <taxon>Pseudomonadota</taxon>
        <taxon>Gammaproteobacteria</taxon>
        <taxon>Alteromonadales</taxon>
        <taxon>Colwelliaceae</taxon>
        <taxon>Litorilituus</taxon>
    </lineage>
</organism>
<dbReference type="Proteomes" id="UP000315303">
    <property type="component" value="Unassembled WGS sequence"/>
</dbReference>
<comment type="caution">
    <text evidence="2">The sequence shown here is derived from an EMBL/GenBank/DDBJ whole genome shotgun (WGS) entry which is preliminary data.</text>
</comment>